<reference evidence="4" key="1">
    <citation type="submission" date="2023-06" db="EMBL/GenBank/DDBJ databases">
        <authorList>
            <consortium name="Lawrence Berkeley National Laboratory"/>
            <person name="Ahrendt S."/>
            <person name="Sahu N."/>
            <person name="Indic B."/>
            <person name="Wong-Bajracharya J."/>
            <person name="Merenyi Z."/>
            <person name="Ke H.-M."/>
            <person name="Monk M."/>
            <person name="Kocsube S."/>
            <person name="Drula E."/>
            <person name="Lipzen A."/>
            <person name="Balint B."/>
            <person name="Henrissat B."/>
            <person name="Andreopoulos B."/>
            <person name="Martin F.M."/>
            <person name="Harder C.B."/>
            <person name="Rigling D."/>
            <person name="Ford K.L."/>
            <person name="Foster G.D."/>
            <person name="Pangilinan J."/>
            <person name="Papanicolaou A."/>
            <person name="Barry K."/>
            <person name="LaButti K."/>
            <person name="Viragh M."/>
            <person name="Koriabine M."/>
            <person name="Yan M."/>
            <person name="Riley R."/>
            <person name="Champramary S."/>
            <person name="Plett K.L."/>
            <person name="Tsai I.J."/>
            <person name="Slot J."/>
            <person name="Sipos G."/>
            <person name="Plett J."/>
            <person name="Nagy L.G."/>
            <person name="Grigoriev I.V."/>
        </authorList>
    </citation>
    <scope>NUCLEOTIDE SEQUENCE</scope>
    <source>
        <strain evidence="4">FPL87.14</strain>
    </source>
</reference>
<dbReference type="InterPro" id="IPR001031">
    <property type="entry name" value="Thioesterase"/>
</dbReference>
<dbReference type="SUPFAM" id="SSF47336">
    <property type="entry name" value="ACP-like"/>
    <property type="match status" value="1"/>
</dbReference>
<dbReference type="Pfam" id="PF00550">
    <property type="entry name" value="PP-binding"/>
    <property type="match status" value="1"/>
</dbReference>
<dbReference type="Gene3D" id="3.40.50.1820">
    <property type="entry name" value="alpha/beta hydrolase"/>
    <property type="match status" value="1"/>
</dbReference>
<evidence type="ECO:0000256" key="1">
    <source>
        <dbReference type="SAM" id="MobiDB-lite"/>
    </source>
</evidence>
<name>A0AA39MLZ7_9AGAR</name>
<feature type="compositionally biased region" description="Low complexity" evidence="1">
    <location>
        <begin position="248"/>
        <end position="258"/>
    </location>
</feature>
<evidence type="ECO:0000313" key="4">
    <source>
        <dbReference type="EMBL" id="KAK0438813.1"/>
    </source>
</evidence>
<dbReference type="Gene3D" id="3.10.129.110">
    <property type="entry name" value="Polyketide synthase dehydratase"/>
    <property type="match status" value="1"/>
</dbReference>
<dbReference type="AlphaFoldDB" id="A0AA39MLZ7"/>
<dbReference type="InterPro" id="IPR009081">
    <property type="entry name" value="PP-bd_ACP"/>
</dbReference>
<dbReference type="Pfam" id="PF00975">
    <property type="entry name" value="Thioesterase"/>
    <property type="match status" value="1"/>
</dbReference>
<accession>A0AA39MLZ7</accession>
<sequence>MAHEIIFTMVVRYAKYHTMKNVTICKNGMEGYAVVKLPKDHDKSKFVVASPGFLAKMQGGDNDTYICSKVKSVKAVPSLINNDAYVRCGVFVVNAWVESEGIMVSDVIAVDISGHGQIVAQLKGMYFKKLRLNTLQLATAPKPKITEVAPALGPRSSPAKRSVDVQNTVLNIVGDTCGTEILALDVNADLETYGVDSLMYIEILRKFEESFPQMQFDATIFSTCNDITELVREISSTIGSQAATVVNTPETTSTPEPTLQGDASQSTDIGSILLELISSFAGFEISNLDLNADADTAYDLLSIPLLNSKLQTFFPDVTLDPTKPSVCSTLLDEVTASVRVLRLDEVPISVQKSSSSGSLLFLFHDGSGAVNYLRRLGFVGREFWGFNNSSKPWGSVKAIASAYADCAVKVAGSRPVIFGGWSFGGVVVFEAVRRGVPVKGIVLIDSPSPVDHVPSSNEFMAMIAGAFTCGGRTPIGRMMWKQLQQNAPPYPPLVLLHNKDGIPHDAFLPYPLPRWMSKKETDPCLLADDWPGLPVVGAPMKLIRLPGTLFTTFATPHGSCDSGAC</sequence>
<organism evidence="4 5">
    <name type="scientific">Armillaria borealis</name>
    <dbReference type="NCBI Taxonomy" id="47425"/>
    <lineage>
        <taxon>Eukaryota</taxon>
        <taxon>Fungi</taxon>
        <taxon>Dikarya</taxon>
        <taxon>Basidiomycota</taxon>
        <taxon>Agaricomycotina</taxon>
        <taxon>Agaricomycetes</taxon>
        <taxon>Agaricomycetidae</taxon>
        <taxon>Agaricales</taxon>
        <taxon>Marasmiineae</taxon>
        <taxon>Physalacriaceae</taxon>
        <taxon>Armillaria</taxon>
    </lineage>
</organism>
<proteinExistence type="predicted"/>
<evidence type="ECO:0000259" key="3">
    <source>
        <dbReference type="Pfam" id="PF00975"/>
    </source>
</evidence>
<evidence type="ECO:0000259" key="2">
    <source>
        <dbReference type="Pfam" id="PF00550"/>
    </source>
</evidence>
<keyword evidence="5" id="KW-1185">Reference proteome</keyword>
<dbReference type="Gene3D" id="1.10.1200.10">
    <property type="entry name" value="ACP-like"/>
    <property type="match status" value="1"/>
</dbReference>
<dbReference type="EMBL" id="JAUEPT010000041">
    <property type="protein sequence ID" value="KAK0438813.1"/>
    <property type="molecule type" value="Genomic_DNA"/>
</dbReference>
<feature type="domain" description="Carrier" evidence="2">
    <location>
        <begin position="168"/>
        <end position="233"/>
    </location>
</feature>
<dbReference type="GO" id="GO:0016787">
    <property type="term" value="F:hydrolase activity"/>
    <property type="evidence" value="ECO:0007669"/>
    <property type="project" value="UniProtKB-KW"/>
</dbReference>
<dbReference type="SUPFAM" id="SSF53474">
    <property type="entry name" value="alpha/beta-Hydrolases"/>
    <property type="match status" value="1"/>
</dbReference>
<keyword evidence="4" id="KW-0378">Hydrolase</keyword>
<protein>
    <submittedName>
        <fullName evidence="4">Alpha/Beta hydrolase protein</fullName>
    </submittedName>
</protein>
<gene>
    <name evidence="4" type="ORF">EV421DRAFT_2021131</name>
</gene>
<feature type="domain" description="Thioesterase" evidence="3">
    <location>
        <begin position="376"/>
        <end position="451"/>
    </location>
</feature>
<dbReference type="InterPro" id="IPR029058">
    <property type="entry name" value="AB_hydrolase_fold"/>
</dbReference>
<comment type="caution">
    <text evidence="4">The sequence shown here is derived from an EMBL/GenBank/DDBJ whole genome shotgun (WGS) entry which is preliminary data.</text>
</comment>
<feature type="region of interest" description="Disordered" evidence="1">
    <location>
        <begin position="242"/>
        <end position="264"/>
    </location>
</feature>
<dbReference type="InterPro" id="IPR036736">
    <property type="entry name" value="ACP-like_sf"/>
</dbReference>
<dbReference type="InterPro" id="IPR042104">
    <property type="entry name" value="PKS_dehydratase_sf"/>
</dbReference>
<dbReference type="Proteomes" id="UP001175226">
    <property type="component" value="Unassembled WGS sequence"/>
</dbReference>
<evidence type="ECO:0000313" key="5">
    <source>
        <dbReference type="Proteomes" id="UP001175226"/>
    </source>
</evidence>